<reference evidence="2 3" key="1">
    <citation type="submission" date="2024-01" db="EMBL/GenBank/DDBJ databases">
        <title>The genomes of 5 underutilized Papilionoideae crops provide insights into root nodulation and disease resistanc.</title>
        <authorList>
            <person name="Jiang F."/>
        </authorList>
    </citation>
    <scope>NUCLEOTIDE SEQUENCE [LARGE SCALE GENOMIC DNA]</scope>
    <source>
        <strain evidence="2">LVBAO_FW01</strain>
        <tissue evidence="2">Leaves</tissue>
    </source>
</reference>
<comment type="caution">
    <text evidence="2">The sequence shown here is derived from an EMBL/GenBank/DDBJ whole genome shotgun (WGS) entry which is preliminary data.</text>
</comment>
<feature type="compositionally biased region" description="Basic and acidic residues" evidence="1">
    <location>
        <begin position="178"/>
        <end position="195"/>
    </location>
</feature>
<sequence>MKATLIRPCSAPLLLDARSTPTSSTRHISTVCCSSRNQPPHFPKVGPFSQNLLQRALKDPPLIEKTEKSISDYCLTLEGDECYNCWQAYFELKDLKKESPKEEIERLIRRIGSIKALIESMHRIAVMFKVKENGLSVKSEEGQRPVNELKKEGLSLGKVVKSEEGERHFHIPDGLPKSAEELKEEEEARMPDSPHTRLLRRMGKLSSWYAPGPDHIYSL</sequence>
<accession>A0AAN9R832</accession>
<dbReference type="GO" id="GO:0005634">
    <property type="term" value="C:nucleus"/>
    <property type="evidence" value="ECO:0007669"/>
    <property type="project" value="TreeGrafter"/>
</dbReference>
<organism evidence="2 3">
    <name type="scientific">Canavalia gladiata</name>
    <name type="common">Sword bean</name>
    <name type="synonym">Dolichos gladiatus</name>
    <dbReference type="NCBI Taxonomy" id="3824"/>
    <lineage>
        <taxon>Eukaryota</taxon>
        <taxon>Viridiplantae</taxon>
        <taxon>Streptophyta</taxon>
        <taxon>Embryophyta</taxon>
        <taxon>Tracheophyta</taxon>
        <taxon>Spermatophyta</taxon>
        <taxon>Magnoliopsida</taxon>
        <taxon>eudicotyledons</taxon>
        <taxon>Gunneridae</taxon>
        <taxon>Pentapetalae</taxon>
        <taxon>rosids</taxon>
        <taxon>fabids</taxon>
        <taxon>Fabales</taxon>
        <taxon>Fabaceae</taxon>
        <taxon>Papilionoideae</taxon>
        <taxon>50 kb inversion clade</taxon>
        <taxon>NPAAA clade</taxon>
        <taxon>indigoferoid/millettioid clade</taxon>
        <taxon>Phaseoleae</taxon>
        <taxon>Canavalia</taxon>
    </lineage>
</organism>
<dbReference type="GO" id="GO:0010183">
    <property type="term" value="P:pollen tube guidance"/>
    <property type="evidence" value="ECO:0007669"/>
    <property type="project" value="InterPro"/>
</dbReference>
<evidence type="ECO:0000256" key="1">
    <source>
        <dbReference type="SAM" id="MobiDB-lite"/>
    </source>
</evidence>
<gene>
    <name evidence="2" type="ORF">VNO77_04811</name>
</gene>
<dbReference type="InterPro" id="IPR037502">
    <property type="entry name" value="CBP1"/>
</dbReference>
<dbReference type="Proteomes" id="UP001367508">
    <property type="component" value="Unassembled WGS sequence"/>
</dbReference>
<dbReference type="GO" id="GO:0005829">
    <property type="term" value="C:cytosol"/>
    <property type="evidence" value="ECO:0007669"/>
    <property type="project" value="TreeGrafter"/>
</dbReference>
<proteinExistence type="predicted"/>
<dbReference type="PANTHER" id="PTHR36345">
    <property type="entry name" value="CCG-BINDING PROTEIN 1"/>
    <property type="match status" value="1"/>
</dbReference>
<evidence type="ECO:0008006" key="4">
    <source>
        <dbReference type="Google" id="ProtNLM"/>
    </source>
</evidence>
<dbReference type="AlphaFoldDB" id="A0AAN9R832"/>
<evidence type="ECO:0000313" key="2">
    <source>
        <dbReference type="EMBL" id="KAK7362691.1"/>
    </source>
</evidence>
<evidence type="ECO:0000313" key="3">
    <source>
        <dbReference type="Proteomes" id="UP001367508"/>
    </source>
</evidence>
<feature type="region of interest" description="Disordered" evidence="1">
    <location>
        <begin position="169"/>
        <end position="197"/>
    </location>
</feature>
<protein>
    <recommendedName>
        <fullName evidence="4">CCG-binding protein 1</fullName>
    </recommendedName>
</protein>
<name>A0AAN9R832_CANGL</name>
<dbReference type="GO" id="GO:0036033">
    <property type="term" value="F:mediator complex binding"/>
    <property type="evidence" value="ECO:0007669"/>
    <property type="project" value="InterPro"/>
</dbReference>
<dbReference type="EMBL" id="JAYMYQ010000001">
    <property type="protein sequence ID" value="KAK7362691.1"/>
    <property type="molecule type" value="Genomic_DNA"/>
</dbReference>
<keyword evidence="3" id="KW-1185">Reference proteome</keyword>
<dbReference type="PANTHER" id="PTHR36345:SF1">
    <property type="entry name" value="CCG-BINDING PROTEIN 1"/>
    <property type="match status" value="1"/>
</dbReference>